<dbReference type="Proteomes" id="UP000215145">
    <property type="component" value="Unassembled WGS sequence"/>
</dbReference>
<name>A0A229NVY2_9BACL</name>
<sequence>MTEQNKAVEAVEAETEASVEAVAQAAEQPKKMSLAEAAKLKLQQKKQDQAAGKQGQSGAQGGAKELRSQLNKKPNNQRRRMGV</sequence>
<evidence type="ECO:0000256" key="1">
    <source>
        <dbReference type="SAM" id="MobiDB-lite"/>
    </source>
</evidence>
<comment type="caution">
    <text evidence="2">The sequence shown here is derived from an EMBL/GenBank/DDBJ whole genome shotgun (WGS) entry which is preliminary data.</text>
</comment>
<protein>
    <submittedName>
        <fullName evidence="2">Uncharacterized protein</fullName>
    </submittedName>
</protein>
<evidence type="ECO:0000313" key="2">
    <source>
        <dbReference type="EMBL" id="OXM14020.1"/>
    </source>
</evidence>
<evidence type="ECO:0000313" key="3">
    <source>
        <dbReference type="Proteomes" id="UP000215145"/>
    </source>
</evidence>
<feature type="region of interest" description="Disordered" evidence="1">
    <location>
        <begin position="42"/>
        <end position="83"/>
    </location>
</feature>
<organism evidence="2 3">
    <name type="scientific">Paenibacillus herberti</name>
    <dbReference type="NCBI Taxonomy" id="1619309"/>
    <lineage>
        <taxon>Bacteria</taxon>
        <taxon>Bacillati</taxon>
        <taxon>Bacillota</taxon>
        <taxon>Bacilli</taxon>
        <taxon>Bacillales</taxon>
        <taxon>Paenibacillaceae</taxon>
        <taxon>Paenibacillus</taxon>
    </lineage>
</organism>
<gene>
    <name evidence="2" type="ORF">CGZ75_13580</name>
</gene>
<proteinExistence type="predicted"/>
<reference evidence="2 3" key="1">
    <citation type="submission" date="2017-07" db="EMBL/GenBank/DDBJ databases">
        <title>Paenibacillus herberti R33 genome sequencing and assembly.</title>
        <authorList>
            <person name="Su W."/>
        </authorList>
    </citation>
    <scope>NUCLEOTIDE SEQUENCE [LARGE SCALE GENOMIC DNA]</scope>
    <source>
        <strain evidence="2 3">R33</strain>
    </source>
</reference>
<dbReference type="EMBL" id="NMUQ01000002">
    <property type="protein sequence ID" value="OXM14020.1"/>
    <property type="molecule type" value="Genomic_DNA"/>
</dbReference>
<accession>A0A229NVY2</accession>
<keyword evidence="3" id="KW-1185">Reference proteome</keyword>
<dbReference type="RefSeq" id="WP_089524843.1">
    <property type="nucleotide sequence ID" value="NZ_NMUQ01000002.1"/>
</dbReference>
<dbReference type="AlphaFoldDB" id="A0A229NVY2"/>